<dbReference type="PANTHER" id="PTHR43304:SF1">
    <property type="entry name" value="PAC DOMAIN-CONTAINING PROTEIN"/>
    <property type="match status" value="1"/>
</dbReference>
<dbReference type="GO" id="GO:0006355">
    <property type="term" value="P:regulation of DNA-templated transcription"/>
    <property type="evidence" value="ECO:0007669"/>
    <property type="project" value="InterPro"/>
</dbReference>
<evidence type="ECO:0000256" key="4">
    <source>
        <dbReference type="ARBA" id="ARBA00022679"/>
    </source>
</evidence>
<dbReference type="SUPFAM" id="SSF55785">
    <property type="entry name" value="PYP-like sensor domain (PAS domain)"/>
    <property type="match status" value="1"/>
</dbReference>
<dbReference type="Gene3D" id="3.30.565.10">
    <property type="entry name" value="Histidine kinase-like ATPase, C-terminal domain"/>
    <property type="match status" value="1"/>
</dbReference>
<dbReference type="InterPro" id="IPR000700">
    <property type="entry name" value="PAS-assoc_C"/>
</dbReference>
<keyword evidence="5" id="KW-0418">Kinase</keyword>
<feature type="domain" description="PAS" evidence="7">
    <location>
        <begin position="30"/>
        <end position="105"/>
    </location>
</feature>
<feature type="domain" description="PAC" evidence="8">
    <location>
        <begin position="105"/>
        <end position="156"/>
    </location>
</feature>
<dbReference type="InterPro" id="IPR003661">
    <property type="entry name" value="HisK_dim/P_dom"/>
</dbReference>
<reference evidence="9" key="1">
    <citation type="submission" date="2019-02" db="EMBL/GenBank/DDBJ databases">
        <title>Halonotius sp. a new haloarchaeum isolated from saline soil.</title>
        <authorList>
            <person name="Duran-Viseras A."/>
            <person name="Sanchez-Porro C."/>
            <person name="Ventosa A."/>
        </authorList>
    </citation>
    <scope>NUCLEOTIDE SEQUENCE</scope>
    <source>
        <strain evidence="9">F15B</strain>
    </source>
</reference>
<dbReference type="Gene3D" id="3.30.450.20">
    <property type="entry name" value="PAS domain"/>
    <property type="match status" value="1"/>
</dbReference>
<dbReference type="InterPro" id="IPR052162">
    <property type="entry name" value="Sensor_kinase/Photoreceptor"/>
</dbReference>
<evidence type="ECO:0000256" key="5">
    <source>
        <dbReference type="ARBA" id="ARBA00022777"/>
    </source>
</evidence>
<keyword evidence="4" id="KW-0808">Transferase</keyword>
<dbReference type="SUPFAM" id="SSF47384">
    <property type="entry name" value="Homodimeric domain of signal transducing histidine kinase"/>
    <property type="match status" value="1"/>
</dbReference>
<dbReference type="SMART" id="SM00388">
    <property type="entry name" value="HisKA"/>
    <property type="match status" value="1"/>
</dbReference>
<dbReference type="Gene3D" id="1.10.287.130">
    <property type="match status" value="1"/>
</dbReference>
<dbReference type="InterPro" id="IPR036890">
    <property type="entry name" value="HATPase_C_sf"/>
</dbReference>
<evidence type="ECO:0000256" key="1">
    <source>
        <dbReference type="ARBA" id="ARBA00000085"/>
    </source>
</evidence>
<gene>
    <name evidence="9" type="ORF">EGH24_06380</name>
</gene>
<name>A0A8J8TC49_9EURY</name>
<sequence>MEGNDYIGPIAHKSRYPGMTTQTPAVKELTAEQFRALIEQSSDVITVVDENGRIQYESPNSERVKGWSAEELIGENVLDYVHPDDRDEVLDQCATLQAERGVTDEEIEFRFEHKDGEYIWLSVTGAAPTEEIPVDGYVLTSRDISTRKAYEQQLIEQRDDLETLNEVLRHDIRNDLQLISSYAEMLEDHVDDEGEQFLATIRESAANAVDLTASARDLAEVLLRPDVDCETVALAPILRDQIETIQSTYGHASLAVDGSIPEIDVRGGDLLSAVFRNILKNAIQHNDKETPEITASVALTDDDTAMVRVADNGPGVRDEIKEEIFGKGEKGLESAGTGIGLYLVRTLVEGYGGGVWVEDNDPEGAVFVVELPRAD</sequence>
<dbReference type="PROSITE" id="PS50112">
    <property type="entry name" value="PAS"/>
    <property type="match status" value="1"/>
</dbReference>
<dbReference type="InterPro" id="IPR003594">
    <property type="entry name" value="HATPase_dom"/>
</dbReference>
<dbReference type="CDD" id="cd00130">
    <property type="entry name" value="PAS"/>
    <property type="match status" value="1"/>
</dbReference>
<evidence type="ECO:0000313" key="10">
    <source>
        <dbReference type="Proteomes" id="UP000705823"/>
    </source>
</evidence>
<comment type="catalytic activity">
    <reaction evidence="1">
        <text>ATP + protein L-histidine = ADP + protein N-phospho-L-histidine.</text>
        <dbReference type="EC" id="2.7.13.3"/>
    </reaction>
</comment>
<proteinExistence type="predicted"/>
<dbReference type="NCBIfam" id="TIGR00229">
    <property type="entry name" value="sensory_box"/>
    <property type="match status" value="1"/>
</dbReference>
<dbReference type="EMBL" id="RKLU01000002">
    <property type="protein sequence ID" value="TQQ83055.1"/>
    <property type="molecule type" value="Genomic_DNA"/>
</dbReference>
<dbReference type="PANTHER" id="PTHR43304">
    <property type="entry name" value="PHYTOCHROME-LIKE PROTEIN CPH1"/>
    <property type="match status" value="1"/>
</dbReference>
<comment type="caution">
    <text evidence="9">The sequence shown here is derived from an EMBL/GenBank/DDBJ whole genome shotgun (WGS) entry which is preliminary data.</text>
</comment>
<evidence type="ECO:0000259" key="7">
    <source>
        <dbReference type="PROSITE" id="PS50112"/>
    </source>
</evidence>
<evidence type="ECO:0000313" key="9">
    <source>
        <dbReference type="EMBL" id="TQQ83055.1"/>
    </source>
</evidence>
<dbReference type="InterPro" id="IPR000014">
    <property type="entry name" value="PAS"/>
</dbReference>
<dbReference type="InterPro" id="IPR036097">
    <property type="entry name" value="HisK_dim/P_sf"/>
</dbReference>
<dbReference type="InterPro" id="IPR005467">
    <property type="entry name" value="His_kinase_dom"/>
</dbReference>
<dbReference type="SMART" id="SM00091">
    <property type="entry name" value="PAS"/>
    <property type="match status" value="1"/>
</dbReference>
<dbReference type="Proteomes" id="UP000705823">
    <property type="component" value="Unassembled WGS sequence"/>
</dbReference>
<feature type="domain" description="Histidine kinase" evidence="6">
    <location>
        <begin position="167"/>
        <end position="375"/>
    </location>
</feature>
<dbReference type="EC" id="2.7.13.3" evidence="2"/>
<dbReference type="InterPro" id="IPR013767">
    <property type="entry name" value="PAS_fold"/>
</dbReference>
<dbReference type="PROSITE" id="PS50109">
    <property type="entry name" value="HIS_KIN"/>
    <property type="match status" value="1"/>
</dbReference>
<keyword evidence="3" id="KW-0597">Phosphoprotein</keyword>
<organism evidence="9 10">
    <name type="scientific">Halonotius terrestris</name>
    <dbReference type="NCBI Taxonomy" id="2487750"/>
    <lineage>
        <taxon>Archaea</taxon>
        <taxon>Methanobacteriati</taxon>
        <taxon>Methanobacteriota</taxon>
        <taxon>Stenosarchaea group</taxon>
        <taxon>Halobacteria</taxon>
        <taxon>Halobacteriales</taxon>
        <taxon>Haloferacaceae</taxon>
        <taxon>Halonotius</taxon>
    </lineage>
</organism>
<dbReference type="SMART" id="SM00387">
    <property type="entry name" value="HATPase_c"/>
    <property type="match status" value="1"/>
</dbReference>
<accession>A0A8J8TC49</accession>
<keyword evidence="10" id="KW-1185">Reference proteome</keyword>
<dbReference type="Pfam" id="PF00512">
    <property type="entry name" value="HisKA"/>
    <property type="match status" value="1"/>
</dbReference>
<dbReference type="GO" id="GO:0000155">
    <property type="term" value="F:phosphorelay sensor kinase activity"/>
    <property type="evidence" value="ECO:0007669"/>
    <property type="project" value="InterPro"/>
</dbReference>
<dbReference type="PROSITE" id="PS50113">
    <property type="entry name" value="PAC"/>
    <property type="match status" value="1"/>
</dbReference>
<evidence type="ECO:0000259" key="8">
    <source>
        <dbReference type="PROSITE" id="PS50113"/>
    </source>
</evidence>
<protein>
    <recommendedName>
        <fullName evidence="2">histidine kinase</fullName>
        <ecNumber evidence="2">2.7.13.3</ecNumber>
    </recommendedName>
</protein>
<dbReference type="Pfam" id="PF02518">
    <property type="entry name" value="HATPase_c"/>
    <property type="match status" value="1"/>
</dbReference>
<evidence type="ECO:0000256" key="2">
    <source>
        <dbReference type="ARBA" id="ARBA00012438"/>
    </source>
</evidence>
<evidence type="ECO:0000259" key="6">
    <source>
        <dbReference type="PROSITE" id="PS50109"/>
    </source>
</evidence>
<dbReference type="InterPro" id="IPR035965">
    <property type="entry name" value="PAS-like_dom_sf"/>
</dbReference>
<dbReference type="AlphaFoldDB" id="A0A8J8TC49"/>
<evidence type="ECO:0000256" key="3">
    <source>
        <dbReference type="ARBA" id="ARBA00022553"/>
    </source>
</evidence>
<dbReference type="Pfam" id="PF00989">
    <property type="entry name" value="PAS"/>
    <property type="match status" value="1"/>
</dbReference>
<dbReference type="CDD" id="cd00082">
    <property type="entry name" value="HisKA"/>
    <property type="match status" value="1"/>
</dbReference>
<dbReference type="SUPFAM" id="SSF55874">
    <property type="entry name" value="ATPase domain of HSP90 chaperone/DNA topoisomerase II/histidine kinase"/>
    <property type="match status" value="1"/>
</dbReference>